<organism evidence="2 3">
    <name type="scientific">Marasmius crinis-equi</name>
    <dbReference type="NCBI Taxonomy" id="585013"/>
    <lineage>
        <taxon>Eukaryota</taxon>
        <taxon>Fungi</taxon>
        <taxon>Dikarya</taxon>
        <taxon>Basidiomycota</taxon>
        <taxon>Agaricomycotina</taxon>
        <taxon>Agaricomycetes</taxon>
        <taxon>Agaricomycetidae</taxon>
        <taxon>Agaricales</taxon>
        <taxon>Marasmiineae</taxon>
        <taxon>Marasmiaceae</taxon>
        <taxon>Marasmius</taxon>
    </lineage>
</organism>
<protein>
    <submittedName>
        <fullName evidence="2">Uncharacterized protein</fullName>
    </submittedName>
</protein>
<comment type="caution">
    <text evidence="2">The sequence shown here is derived from an EMBL/GenBank/DDBJ whole genome shotgun (WGS) entry which is preliminary data.</text>
</comment>
<accession>A0ABR3EHW5</accession>
<sequence>MPATSPSGGGGLGGIVLGRGQVFVTFCIGGRSSSTSGMGEAALDPATLDTDGNRGEEDWGESLRTFEGGENGSRGYSDGSSESLSDASAILLPGVINPG</sequence>
<gene>
    <name evidence="2" type="ORF">V5O48_019614</name>
</gene>
<evidence type="ECO:0000256" key="1">
    <source>
        <dbReference type="SAM" id="MobiDB-lite"/>
    </source>
</evidence>
<keyword evidence="3" id="KW-1185">Reference proteome</keyword>
<reference evidence="2 3" key="1">
    <citation type="submission" date="2024-02" db="EMBL/GenBank/DDBJ databases">
        <title>A draft genome for the cacao thread blight pathogen Marasmius crinis-equi.</title>
        <authorList>
            <person name="Cohen S.P."/>
            <person name="Baruah I.K."/>
            <person name="Amoako-Attah I."/>
            <person name="Bukari Y."/>
            <person name="Meinhardt L.W."/>
            <person name="Bailey B.A."/>
        </authorList>
    </citation>
    <scope>NUCLEOTIDE SEQUENCE [LARGE SCALE GENOMIC DNA]</scope>
    <source>
        <strain evidence="2 3">GH-76</strain>
    </source>
</reference>
<name>A0ABR3EHW5_9AGAR</name>
<evidence type="ECO:0000313" key="2">
    <source>
        <dbReference type="EMBL" id="KAL0562473.1"/>
    </source>
</evidence>
<evidence type="ECO:0000313" key="3">
    <source>
        <dbReference type="Proteomes" id="UP001465976"/>
    </source>
</evidence>
<feature type="non-terminal residue" evidence="2">
    <location>
        <position position="99"/>
    </location>
</feature>
<dbReference type="Proteomes" id="UP001465976">
    <property type="component" value="Unassembled WGS sequence"/>
</dbReference>
<dbReference type="EMBL" id="JBAHYK010005612">
    <property type="protein sequence ID" value="KAL0562473.1"/>
    <property type="molecule type" value="Genomic_DNA"/>
</dbReference>
<feature type="compositionally biased region" description="Low complexity" evidence="1">
    <location>
        <begin position="73"/>
        <end position="88"/>
    </location>
</feature>
<proteinExistence type="predicted"/>
<feature type="region of interest" description="Disordered" evidence="1">
    <location>
        <begin position="33"/>
        <end position="99"/>
    </location>
</feature>